<dbReference type="InterPro" id="IPR036465">
    <property type="entry name" value="vWFA_dom_sf"/>
</dbReference>
<dbReference type="OrthoDB" id="15480at2157"/>
<sequence>MTRSSRRYSGCGPRDGLQDPRELALRVAVEARRKGLRISTAEIVEASRLLALYTAVAGFKPQSPEEIAFVLASVYAKRAGEERIVREAVEELFGRRQAGNPARRIEEEIERDLQSLGLYYGAKLRRRDYASSSRARSAYARLRLLGIIRKGRKGEYVVSSSQARRMIDSLARRYGGYREAVRDAIKQGIKRNGSLIATMGVDVLNYIDLRDFSVDELVKLYRYAGRDKQLRRIVSRLIADKVGRGEHYTSAESVYEILRREGVLSQHHLRNILERNPRLAEKAARDFGREALLDIAAEMARHDREGAVEVALRALGARSSRRGALSEILERNEPGLLSSIGEAPDEVLDTLNTVATAKSYLLKGLSDPTGAALEYAEYELGRAVARWEEIRKNYHGRIVDIIESEMLQLRQLLEAARRGDAYTILKGMVRHMDAFGALKLLHEVYSSTGDGRLRNYALMLMKKLWREARARYGLRPSRRTRFSPVQGRLHVRRTLANLVRLNPSPLVRRAKYALRQYVVVVDKSGSMKPYAVYAVLVASSLAASIRRLVVFDENVTVYNNLSRLYPLRVVDLIFSTKFSGYTDIVSALQQAAAGLNPGHLVLVSDLRQTVAASARVEEVLEGLWRRGWWITIVLPPRYDVEVAQRIQSYARLHVVRSAEDVARVMMRIVRA</sequence>
<organism evidence="1 2">
    <name type="scientific">Pyrodictium occultum</name>
    <dbReference type="NCBI Taxonomy" id="2309"/>
    <lineage>
        <taxon>Archaea</taxon>
        <taxon>Thermoproteota</taxon>
        <taxon>Thermoprotei</taxon>
        <taxon>Desulfurococcales</taxon>
        <taxon>Pyrodictiaceae</taxon>
        <taxon>Pyrodictium</taxon>
    </lineage>
</organism>
<evidence type="ECO:0000313" key="2">
    <source>
        <dbReference type="Proteomes" id="UP000053352"/>
    </source>
</evidence>
<dbReference type="AlphaFoldDB" id="A0A0V8RWD8"/>
<dbReference type="STRING" id="2309.CF15_06350"/>
<comment type="caution">
    <text evidence="1">The sequence shown here is derived from an EMBL/GenBank/DDBJ whole genome shotgun (WGS) entry which is preliminary data.</text>
</comment>
<dbReference type="Pfam" id="PF05762">
    <property type="entry name" value="VWA_CoxE"/>
    <property type="match status" value="1"/>
</dbReference>
<accession>A0A0V8RWD8</accession>
<dbReference type="SUPFAM" id="SSF53300">
    <property type="entry name" value="vWA-like"/>
    <property type="match status" value="1"/>
</dbReference>
<keyword evidence="2" id="KW-1185">Reference proteome</keyword>
<reference evidence="1 2" key="1">
    <citation type="submission" date="2015-11" db="EMBL/GenBank/DDBJ databases">
        <title>Genome sequence of Pyrodictium occultum PL-19, a marine hyperthermophilic archaeon isolated from Volcano, Italy.</title>
        <authorList>
            <person name="Utturkar S."/>
            <person name="Huber H."/>
            <person name="Leptihn S."/>
            <person name="Brown S."/>
            <person name="Stetter K.O."/>
            <person name="Podar M."/>
        </authorList>
    </citation>
    <scope>NUCLEOTIDE SEQUENCE [LARGE SCALE GENOMIC DNA]</scope>
    <source>
        <strain evidence="1 2">PL-19</strain>
    </source>
</reference>
<proteinExistence type="predicted"/>
<protein>
    <recommendedName>
        <fullName evidence="3">VWFA domain-containing protein</fullName>
    </recommendedName>
</protein>
<gene>
    <name evidence="1" type="ORF">CF15_06350</name>
</gene>
<dbReference type="Proteomes" id="UP000053352">
    <property type="component" value="Unassembled WGS sequence"/>
</dbReference>
<evidence type="ECO:0008006" key="3">
    <source>
        <dbReference type="Google" id="ProtNLM"/>
    </source>
</evidence>
<dbReference type="RefSeq" id="WP_058371038.1">
    <property type="nucleotide sequence ID" value="NZ_LNTB01000001.1"/>
</dbReference>
<dbReference type="InterPro" id="IPR008912">
    <property type="entry name" value="Uncharacterised_CoxE"/>
</dbReference>
<dbReference type="EMBL" id="LNTB01000001">
    <property type="protein sequence ID" value="KSW12356.1"/>
    <property type="molecule type" value="Genomic_DNA"/>
</dbReference>
<name>A0A0V8RWD8_PYROC</name>
<evidence type="ECO:0000313" key="1">
    <source>
        <dbReference type="EMBL" id="KSW12356.1"/>
    </source>
</evidence>